<dbReference type="PANTHER" id="PTHR21043:SF0">
    <property type="entry name" value="MITOCHONDRIAL ASSEMBLY OF RIBOSOMAL LARGE SUBUNIT PROTEIN 1"/>
    <property type="match status" value="1"/>
</dbReference>
<evidence type="ECO:0000313" key="4">
    <source>
        <dbReference type="Proteomes" id="UP000026922"/>
    </source>
</evidence>
<organism evidence="3 4">
    <name type="scientific">Holospora undulata HU1</name>
    <dbReference type="NCBI Taxonomy" id="1321371"/>
    <lineage>
        <taxon>Bacteria</taxon>
        <taxon>Pseudomonadati</taxon>
        <taxon>Pseudomonadota</taxon>
        <taxon>Alphaproteobacteria</taxon>
        <taxon>Holosporales</taxon>
        <taxon>Holosporaceae</taxon>
        <taxon>Holospora</taxon>
    </lineage>
</organism>
<comment type="similarity">
    <text evidence="1 2">Belongs to the Iojap/RsfS family.</text>
</comment>
<dbReference type="GO" id="GO:0017148">
    <property type="term" value="P:negative regulation of translation"/>
    <property type="evidence" value="ECO:0007669"/>
    <property type="project" value="UniProtKB-UniRule"/>
</dbReference>
<evidence type="ECO:0000256" key="1">
    <source>
        <dbReference type="ARBA" id="ARBA00010574"/>
    </source>
</evidence>
<keyword evidence="4" id="KW-1185">Reference proteome</keyword>
<protein>
    <recommendedName>
        <fullName evidence="2">Ribosomal silencing factor RsfS</fullName>
    </recommendedName>
</protein>
<dbReference type="HAMAP" id="MF_01477">
    <property type="entry name" value="Iojap_RsfS"/>
    <property type="match status" value="1"/>
</dbReference>
<comment type="caution">
    <text evidence="3">The sequence shown here is derived from an EMBL/GenBank/DDBJ whole genome shotgun (WGS) entry which is preliminary data.</text>
</comment>
<sequence>MVAVLKEIFEIMENKKTEYIVSIDVLDRCFFTDFFVIGQCRTSRHMITVCDALMAWAKMHKREVRIQGRNEESTWIVLDLGSVFVHLFLEDTRKIFDLESLWENSSPKQYKLITHSDFGDSC</sequence>
<dbReference type="Gene3D" id="3.30.460.10">
    <property type="entry name" value="Beta Polymerase, domain 2"/>
    <property type="match status" value="1"/>
</dbReference>
<dbReference type="Proteomes" id="UP000026922">
    <property type="component" value="Unassembled WGS sequence"/>
</dbReference>
<dbReference type="GO" id="GO:0005737">
    <property type="term" value="C:cytoplasm"/>
    <property type="evidence" value="ECO:0007669"/>
    <property type="project" value="UniProtKB-SubCell"/>
</dbReference>
<dbReference type="GO" id="GO:0090071">
    <property type="term" value="P:negative regulation of ribosome biogenesis"/>
    <property type="evidence" value="ECO:0007669"/>
    <property type="project" value="UniProtKB-UniRule"/>
</dbReference>
<comment type="subcellular location">
    <subcellularLocation>
        <location evidence="2">Cytoplasm</location>
    </subcellularLocation>
</comment>
<dbReference type="EMBL" id="ARPM03000093">
    <property type="protein sequence ID" value="ETZ05219.1"/>
    <property type="molecule type" value="Genomic_DNA"/>
</dbReference>
<dbReference type="InterPro" id="IPR043519">
    <property type="entry name" value="NT_sf"/>
</dbReference>
<dbReference type="Pfam" id="PF02410">
    <property type="entry name" value="RsfS"/>
    <property type="match status" value="1"/>
</dbReference>
<gene>
    <name evidence="2" type="primary">rsfS</name>
    <name evidence="3" type="ORF">K737_300351</name>
</gene>
<reference evidence="3 4" key="1">
    <citation type="journal article" date="2013" name="Genome Announc.">
        <title>Draft Genome Sequence of Holospora undulata Strain HU1, a Micronucleus-Specific Symbiont of the Ciliate Paramecium caudatum.</title>
        <authorList>
            <person name="Dohra H."/>
            <person name="Suzuki H."/>
            <person name="Suzuki T."/>
            <person name="Tanaka K."/>
            <person name="Fujishima M."/>
        </authorList>
    </citation>
    <scope>NUCLEOTIDE SEQUENCE [LARGE SCALE GENOMIC DNA]</scope>
    <source>
        <strain evidence="3 4">HU1</strain>
    </source>
</reference>
<dbReference type="PANTHER" id="PTHR21043">
    <property type="entry name" value="IOJAP SUPERFAMILY ORTHOLOG"/>
    <property type="match status" value="1"/>
</dbReference>
<dbReference type="InterPro" id="IPR004394">
    <property type="entry name" value="Iojap/RsfS/C7orf30"/>
</dbReference>
<keyword evidence="2" id="KW-0963">Cytoplasm</keyword>
<dbReference type="SUPFAM" id="SSF81301">
    <property type="entry name" value="Nucleotidyltransferase"/>
    <property type="match status" value="1"/>
</dbReference>
<evidence type="ECO:0000313" key="3">
    <source>
        <dbReference type="EMBL" id="ETZ05219.1"/>
    </source>
</evidence>
<evidence type="ECO:0000256" key="2">
    <source>
        <dbReference type="HAMAP-Rule" id="MF_01477"/>
    </source>
</evidence>
<dbReference type="NCBIfam" id="TIGR00090">
    <property type="entry name" value="rsfS_iojap_ybeB"/>
    <property type="match status" value="1"/>
</dbReference>
<dbReference type="GO" id="GO:0043023">
    <property type="term" value="F:ribosomal large subunit binding"/>
    <property type="evidence" value="ECO:0007669"/>
    <property type="project" value="TreeGrafter"/>
</dbReference>
<name>A0A061JIV4_9PROT</name>
<keyword evidence="2" id="KW-0810">Translation regulation</keyword>
<dbReference type="AlphaFoldDB" id="A0A061JIV4"/>
<comment type="function">
    <text evidence="2">Functions as a ribosomal silencing factor. Interacts with ribosomal protein uL14 (rplN), blocking formation of intersubunit bridge B8. Prevents association of the 30S and 50S ribosomal subunits and the formation of functional ribosomes, thus repressing translation.</text>
</comment>
<proteinExistence type="inferred from homology"/>
<accession>A0A061JIV4</accession>
<comment type="subunit">
    <text evidence="2">Interacts with ribosomal protein uL14 (rplN).</text>
</comment>
<dbReference type="GO" id="GO:0042256">
    <property type="term" value="P:cytosolic ribosome assembly"/>
    <property type="evidence" value="ECO:0007669"/>
    <property type="project" value="UniProtKB-UniRule"/>
</dbReference>
<keyword evidence="2" id="KW-0678">Repressor</keyword>
<dbReference type="RefSeq" id="WP_024161366.1">
    <property type="nucleotide sequence ID" value="NZ_ARPM03000093.1"/>
</dbReference>